<feature type="region of interest" description="Disordered" evidence="1">
    <location>
        <begin position="94"/>
        <end position="212"/>
    </location>
</feature>
<feature type="compositionally biased region" description="Low complexity" evidence="1">
    <location>
        <begin position="44"/>
        <end position="59"/>
    </location>
</feature>
<reference evidence="3" key="1">
    <citation type="journal article" date="2005" name="Nature">
        <title>The map-based sequence of the rice genome.</title>
        <authorList>
            <consortium name="International rice genome sequencing project (IRGSP)"/>
            <person name="Matsumoto T."/>
            <person name="Wu J."/>
            <person name="Kanamori H."/>
            <person name="Katayose Y."/>
            <person name="Fujisawa M."/>
            <person name="Namiki N."/>
            <person name="Mizuno H."/>
            <person name="Yamamoto K."/>
            <person name="Antonio B.A."/>
            <person name="Baba T."/>
            <person name="Sakata K."/>
            <person name="Nagamura Y."/>
            <person name="Aoki H."/>
            <person name="Arikawa K."/>
            <person name="Arita K."/>
            <person name="Bito T."/>
            <person name="Chiden Y."/>
            <person name="Fujitsuka N."/>
            <person name="Fukunaka R."/>
            <person name="Hamada M."/>
            <person name="Harada C."/>
            <person name="Hayashi A."/>
            <person name="Hijishita S."/>
            <person name="Honda M."/>
            <person name="Hosokawa S."/>
            <person name="Ichikawa Y."/>
            <person name="Idonuma A."/>
            <person name="Iijima M."/>
            <person name="Ikeda M."/>
            <person name="Ikeno M."/>
            <person name="Ito K."/>
            <person name="Ito S."/>
            <person name="Ito T."/>
            <person name="Ito Y."/>
            <person name="Ito Y."/>
            <person name="Iwabuchi A."/>
            <person name="Kamiya K."/>
            <person name="Karasawa W."/>
            <person name="Kurita K."/>
            <person name="Katagiri S."/>
            <person name="Kikuta A."/>
            <person name="Kobayashi H."/>
            <person name="Kobayashi N."/>
            <person name="Machita K."/>
            <person name="Maehara T."/>
            <person name="Masukawa M."/>
            <person name="Mizubayashi T."/>
            <person name="Mukai Y."/>
            <person name="Nagasaki H."/>
            <person name="Nagata Y."/>
            <person name="Naito S."/>
            <person name="Nakashima M."/>
            <person name="Nakama Y."/>
            <person name="Nakamichi Y."/>
            <person name="Nakamura M."/>
            <person name="Meguro A."/>
            <person name="Negishi M."/>
            <person name="Ohta I."/>
            <person name="Ohta T."/>
            <person name="Okamoto M."/>
            <person name="Ono N."/>
            <person name="Saji S."/>
            <person name="Sakaguchi M."/>
            <person name="Sakai K."/>
            <person name="Shibata M."/>
            <person name="Shimokawa T."/>
            <person name="Song J."/>
            <person name="Takazaki Y."/>
            <person name="Terasawa K."/>
            <person name="Tsugane M."/>
            <person name="Tsuji K."/>
            <person name="Ueda S."/>
            <person name="Waki K."/>
            <person name="Yamagata H."/>
            <person name="Yamamoto M."/>
            <person name="Yamamoto S."/>
            <person name="Yamane H."/>
            <person name="Yoshiki S."/>
            <person name="Yoshihara R."/>
            <person name="Yukawa K."/>
            <person name="Zhong H."/>
            <person name="Yano M."/>
            <person name="Yuan Q."/>
            <person name="Ouyang S."/>
            <person name="Liu J."/>
            <person name="Jones K.M."/>
            <person name="Gansberger K."/>
            <person name="Moffat K."/>
            <person name="Hill J."/>
            <person name="Bera J."/>
            <person name="Fadrosh D."/>
            <person name="Jin S."/>
            <person name="Johri S."/>
            <person name="Kim M."/>
            <person name="Overton L."/>
            <person name="Reardon M."/>
            <person name="Tsitrin T."/>
            <person name="Vuong H."/>
            <person name="Weaver B."/>
            <person name="Ciecko A."/>
            <person name="Tallon L."/>
            <person name="Jackson J."/>
            <person name="Pai G."/>
            <person name="Aken S.V."/>
            <person name="Utterback T."/>
            <person name="Reidmuller S."/>
            <person name="Feldblyum T."/>
            <person name="Hsiao J."/>
            <person name="Zismann V."/>
            <person name="Iobst S."/>
            <person name="de Vazeille A.R."/>
            <person name="Buell C.R."/>
            <person name="Ying K."/>
            <person name="Li Y."/>
            <person name="Lu T."/>
            <person name="Huang Y."/>
            <person name="Zhao Q."/>
            <person name="Feng Q."/>
            <person name="Zhang L."/>
            <person name="Zhu J."/>
            <person name="Weng Q."/>
            <person name="Mu J."/>
            <person name="Lu Y."/>
            <person name="Fan D."/>
            <person name="Liu Y."/>
            <person name="Guan J."/>
            <person name="Zhang Y."/>
            <person name="Yu S."/>
            <person name="Liu X."/>
            <person name="Zhang Y."/>
            <person name="Hong G."/>
            <person name="Han B."/>
            <person name="Choisne N."/>
            <person name="Demange N."/>
            <person name="Orjeda G."/>
            <person name="Samain S."/>
            <person name="Cattolico L."/>
            <person name="Pelletier E."/>
            <person name="Couloux A."/>
            <person name="Segurens B."/>
            <person name="Wincker P."/>
            <person name="D'Hont A."/>
            <person name="Scarpelli C."/>
            <person name="Weissenbach J."/>
            <person name="Salanoubat M."/>
            <person name="Quetier F."/>
            <person name="Yu Y."/>
            <person name="Kim H.R."/>
            <person name="Rambo T."/>
            <person name="Currie J."/>
            <person name="Collura K."/>
            <person name="Luo M."/>
            <person name="Yang T."/>
            <person name="Ammiraju J.S.S."/>
            <person name="Engler F."/>
            <person name="Soderlund C."/>
            <person name="Wing R.A."/>
            <person name="Palmer L.E."/>
            <person name="de la Bastide M."/>
            <person name="Spiegel L."/>
            <person name="Nascimento L."/>
            <person name="Zutavern T."/>
            <person name="O'Shaughnessy A."/>
            <person name="Dike S."/>
            <person name="Dedhia N."/>
            <person name="Preston R."/>
            <person name="Balija V."/>
            <person name="McCombie W.R."/>
            <person name="Chow T."/>
            <person name="Chen H."/>
            <person name="Chung M."/>
            <person name="Chen C."/>
            <person name="Shaw J."/>
            <person name="Wu H."/>
            <person name="Hsiao K."/>
            <person name="Chao Y."/>
            <person name="Chu M."/>
            <person name="Cheng C."/>
            <person name="Hour A."/>
            <person name="Lee P."/>
            <person name="Lin S."/>
            <person name="Lin Y."/>
            <person name="Liou J."/>
            <person name="Liu S."/>
            <person name="Hsing Y."/>
            <person name="Raghuvanshi S."/>
            <person name="Mohanty A."/>
            <person name="Bharti A.K."/>
            <person name="Gaur A."/>
            <person name="Gupta V."/>
            <person name="Kumar D."/>
            <person name="Ravi V."/>
            <person name="Vij S."/>
            <person name="Kapur A."/>
            <person name="Khurana P."/>
            <person name="Khurana P."/>
            <person name="Khurana J.P."/>
            <person name="Tyagi A.K."/>
            <person name="Gaikwad K."/>
            <person name="Singh A."/>
            <person name="Dalal V."/>
            <person name="Srivastava S."/>
            <person name="Dixit A."/>
            <person name="Pal A.K."/>
            <person name="Ghazi I.A."/>
            <person name="Yadav M."/>
            <person name="Pandit A."/>
            <person name="Bhargava A."/>
            <person name="Sureshbabu K."/>
            <person name="Batra K."/>
            <person name="Sharma T.R."/>
            <person name="Mohapatra T."/>
            <person name="Singh N.K."/>
            <person name="Messing J."/>
            <person name="Nelson A.B."/>
            <person name="Fuks G."/>
            <person name="Kavchok S."/>
            <person name="Keizer G."/>
            <person name="Linton E."/>
            <person name="Llaca V."/>
            <person name="Song R."/>
            <person name="Tanyolac B."/>
            <person name="Young S."/>
            <person name="Ho-Il K."/>
            <person name="Hahn J.H."/>
            <person name="Sangsakoo G."/>
            <person name="Vanavichit A."/>
            <person name="de Mattos Luiz.A.T."/>
            <person name="Zimmer P.D."/>
            <person name="Malone G."/>
            <person name="Dellagostin O."/>
            <person name="de Oliveira A.C."/>
            <person name="Bevan M."/>
            <person name="Bancroft I."/>
            <person name="Minx P."/>
            <person name="Cordum H."/>
            <person name="Wilson R."/>
            <person name="Cheng Z."/>
            <person name="Jin W."/>
            <person name="Jiang J."/>
            <person name="Leong S.A."/>
            <person name="Iwama H."/>
            <person name="Gojobori T."/>
            <person name="Itoh T."/>
            <person name="Niimura Y."/>
            <person name="Fujii Y."/>
            <person name="Habara T."/>
            <person name="Sakai H."/>
            <person name="Sato Y."/>
            <person name="Wilson G."/>
            <person name="Kumar K."/>
            <person name="McCouch S."/>
            <person name="Juretic N."/>
            <person name="Hoen D."/>
            <person name="Wright S."/>
            <person name="Bruskiewich R."/>
            <person name="Bureau T."/>
            <person name="Miyao A."/>
            <person name="Hirochika H."/>
            <person name="Nishikawa T."/>
            <person name="Kadowaki K."/>
            <person name="Sugiura M."/>
            <person name="Burr B."/>
            <person name="Sasaki T."/>
        </authorList>
    </citation>
    <scope>NUCLEOTIDE SEQUENCE [LARGE SCALE GENOMIC DNA]</scope>
    <source>
        <strain evidence="3">cv. Nipponbare</strain>
    </source>
</reference>
<sequence length="212" mass="22803">MAEEEEEGEVPFELAQMTPYESGHAVPRWRQRVCGRRRCFAGATQAAGSAGSSMAADTTEAWGGRRSPPRGKEGVGVAAVVGEELEGRGPDVAVARQLPPSPISSPRLQTAPFRSAGRSPAALRLRFAPPSTTHSPTAALLRRPPRTRTPPALTAAQPRLPPPVYFERARRRHRGNGGCASVGREPGLQHARRRVTRSGTSVARTRQPSDDH</sequence>
<dbReference type="PaxDb" id="39947-A0A0P0XSW6"/>
<dbReference type="EMBL" id="AP014966">
    <property type="protein sequence ID" value="BAT10068.1"/>
    <property type="molecule type" value="Genomic_DNA"/>
</dbReference>
<dbReference type="Proteomes" id="UP000059680">
    <property type="component" value="Chromosome 10"/>
</dbReference>
<reference evidence="2 3" key="3">
    <citation type="journal article" date="2013" name="Rice">
        <title>Improvement of the Oryza sativa Nipponbare reference genome using next generation sequence and optical map data.</title>
        <authorList>
            <person name="Kawahara Y."/>
            <person name="de la Bastide M."/>
            <person name="Hamilton J.P."/>
            <person name="Kanamori H."/>
            <person name="McCombie W.R."/>
            <person name="Ouyang S."/>
            <person name="Schwartz D.C."/>
            <person name="Tanaka T."/>
            <person name="Wu J."/>
            <person name="Zhou S."/>
            <person name="Childs K.L."/>
            <person name="Davidson R.M."/>
            <person name="Lin H."/>
            <person name="Quesada-Ocampo L."/>
            <person name="Vaillancourt B."/>
            <person name="Sakai H."/>
            <person name="Lee S.S."/>
            <person name="Kim J."/>
            <person name="Numa H."/>
            <person name="Itoh T."/>
            <person name="Buell C.R."/>
            <person name="Matsumoto T."/>
        </authorList>
    </citation>
    <scope>NUCLEOTIDE SEQUENCE [LARGE SCALE GENOMIC DNA]</scope>
    <source>
        <strain evidence="3">cv. Nipponbare</strain>
    </source>
</reference>
<organism evidence="2 3">
    <name type="scientific">Oryza sativa subsp. japonica</name>
    <name type="common">Rice</name>
    <dbReference type="NCBI Taxonomy" id="39947"/>
    <lineage>
        <taxon>Eukaryota</taxon>
        <taxon>Viridiplantae</taxon>
        <taxon>Streptophyta</taxon>
        <taxon>Embryophyta</taxon>
        <taxon>Tracheophyta</taxon>
        <taxon>Spermatophyta</taxon>
        <taxon>Magnoliopsida</taxon>
        <taxon>Liliopsida</taxon>
        <taxon>Poales</taxon>
        <taxon>Poaceae</taxon>
        <taxon>BOP clade</taxon>
        <taxon>Oryzoideae</taxon>
        <taxon>Oryzeae</taxon>
        <taxon>Oryzinae</taxon>
        <taxon>Oryza</taxon>
        <taxon>Oryza sativa</taxon>
    </lineage>
</organism>
<reference evidence="2 3" key="2">
    <citation type="journal article" date="2013" name="Plant Cell Physiol.">
        <title>Rice Annotation Project Database (RAP-DB): an integrative and interactive database for rice genomics.</title>
        <authorList>
            <person name="Sakai H."/>
            <person name="Lee S.S."/>
            <person name="Tanaka T."/>
            <person name="Numa H."/>
            <person name="Kim J."/>
            <person name="Kawahara Y."/>
            <person name="Wakimoto H."/>
            <person name="Yang C.C."/>
            <person name="Iwamoto M."/>
            <person name="Abe T."/>
            <person name="Yamada Y."/>
            <person name="Muto A."/>
            <person name="Inokuchi H."/>
            <person name="Ikemura T."/>
            <person name="Matsumoto T."/>
            <person name="Sasaki T."/>
            <person name="Itoh T."/>
        </authorList>
    </citation>
    <scope>NUCLEOTIDE SEQUENCE [LARGE SCALE GENOMIC DNA]</scope>
    <source>
        <strain evidence="3">cv. Nipponbare</strain>
    </source>
</reference>
<keyword evidence="3" id="KW-1185">Reference proteome</keyword>
<dbReference type="InParanoid" id="A0A0P0XSW6"/>
<feature type="compositionally biased region" description="Polar residues" evidence="1">
    <location>
        <begin position="197"/>
        <end position="206"/>
    </location>
</feature>
<evidence type="ECO:0000313" key="2">
    <source>
        <dbReference type="EMBL" id="BAT10068.1"/>
    </source>
</evidence>
<gene>
    <name evidence="2" type="ordered locus">Os10g0170601</name>
    <name evidence="2" type="ORF">OSNPB_100170601</name>
</gene>
<proteinExistence type="predicted"/>
<name>A0A0P0XSW6_ORYSJ</name>
<feature type="region of interest" description="Disordered" evidence="1">
    <location>
        <begin position="44"/>
        <end position="74"/>
    </location>
</feature>
<protein>
    <submittedName>
        <fullName evidence="2">Os10g0170601 protein</fullName>
    </submittedName>
</protein>
<dbReference type="AlphaFoldDB" id="A0A0P0XSW6"/>
<accession>A0A0P0XSW6</accession>
<feature type="compositionally biased region" description="Low complexity" evidence="1">
    <location>
        <begin position="149"/>
        <end position="158"/>
    </location>
</feature>
<evidence type="ECO:0000313" key="3">
    <source>
        <dbReference type="Proteomes" id="UP000059680"/>
    </source>
</evidence>
<evidence type="ECO:0000256" key="1">
    <source>
        <dbReference type="SAM" id="MobiDB-lite"/>
    </source>
</evidence>